<keyword evidence="7" id="KW-1185">Reference proteome</keyword>
<organism evidence="6 7">
    <name type="scientific">Rhodocollybia butyracea</name>
    <dbReference type="NCBI Taxonomy" id="206335"/>
    <lineage>
        <taxon>Eukaryota</taxon>
        <taxon>Fungi</taxon>
        <taxon>Dikarya</taxon>
        <taxon>Basidiomycota</taxon>
        <taxon>Agaricomycotina</taxon>
        <taxon>Agaricomycetes</taxon>
        <taxon>Agaricomycetidae</taxon>
        <taxon>Agaricales</taxon>
        <taxon>Marasmiineae</taxon>
        <taxon>Omphalotaceae</taxon>
        <taxon>Rhodocollybia</taxon>
    </lineage>
</organism>
<keyword evidence="2 6" id="KW-0456">Lyase</keyword>
<dbReference type="Pfam" id="PF05426">
    <property type="entry name" value="Alginate_lyase"/>
    <property type="match status" value="1"/>
</dbReference>
<evidence type="ECO:0000313" key="6">
    <source>
        <dbReference type="EMBL" id="KAF9068076.1"/>
    </source>
</evidence>
<dbReference type="GO" id="GO:0042597">
    <property type="term" value="C:periplasmic space"/>
    <property type="evidence" value="ECO:0007669"/>
    <property type="project" value="InterPro"/>
</dbReference>
<protein>
    <submittedName>
        <fullName evidence="6">Alginate lyase-domain-containing protein</fullName>
    </submittedName>
</protein>
<feature type="compositionally biased region" description="Low complexity" evidence="3">
    <location>
        <begin position="205"/>
        <end position="231"/>
    </location>
</feature>
<keyword evidence="1 4" id="KW-0732">Signal</keyword>
<dbReference type="OrthoDB" id="63533at2759"/>
<feature type="compositionally biased region" description="Low complexity" evidence="3">
    <location>
        <begin position="160"/>
        <end position="178"/>
    </location>
</feature>
<gene>
    <name evidence="6" type="ORF">BDP27DRAFT_848863</name>
</gene>
<dbReference type="InterPro" id="IPR008929">
    <property type="entry name" value="Chondroitin_lyas"/>
</dbReference>
<dbReference type="InterPro" id="IPR008397">
    <property type="entry name" value="Alginate_lyase_dom"/>
</dbReference>
<feature type="region of interest" description="Disordered" evidence="3">
    <location>
        <begin position="205"/>
        <end position="245"/>
    </location>
</feature>
<proteinExistence type="predicted"/>
<dbReference type="SUPFAM" id="SSF48230">
    <property type="entry name" value="Chondroitin AC/alginate lyase"/>
    <property type="match status" value="1"/>
</dbReference>
<evidence type="ECO:0000256" key="1">
    <source>
        <dbReference type="ARBA" id="ARBA00022729"/>
    </source>
</evidence>
<sequence length="613" mass="66715">MLSLFTACVLLAVDKALADPTDFVHPAYVIQHARDQDYSTSSAKASIVHNAQVAANKGPWSIINSNGVTAPSGDKHDYLSWAPYHWPNCNWCTSGSNHLVHSGDSGNDTDPQPDEPSPPDDLGPAEDTDGETYYLRARSVHDDVLLITSRHNRFRRVRRSVPPADSSSSSDVLSTPTSTIPPASESIIAEFPLPQAPLGSVPLLTSSLPTPSSHTTSTHFAGSSTAPQAAAKTKKASCTPSPTTSMAPSATWTTCPYVARDGKVNPDVRTLVGAGSINKGCDGFFSNALAFTFTGQPKYCEAAHNILNTLFLAEDTGMNSNVKFGQVVRGPGKDEGTFTGPLDLRGLVKIINGVLIFEASDNQCWTPDDAQEIRTWVTKYLDWLQTSLIGKKARSRPNNHGTFYCLVVALSQILLGNSQDALYTLDEFFDKTFQEQIAKSGEQPFEGVRTRPLHYRCFNLEALIALAKIGDYLGKNYWTRETKYGGTIEKAINFAMTVDPGNENVSELVPHVTAGMAAYGPSEAYDKFLSRQNYQDRPSWFYDQSSALTNAPTSQTKRSTVVWAREDGGVAGAIKPKCPDIFQTSEKVEIDNGIYCTCEQLLPLYETQTAVLA</sequence>
<dbReference type="AlphaFoldDB" id="A0A9P5PLS3"/>
<dbReference type="Proteomes" id="UP000772434">
    <property type="component" value="Unassembled WGS sequence"/>
</dbReference>
<evidence type="ECO:0000313" key="7">
    <source>
        <dbReference type="Proteomes" id="UP000772434"/>
    </source>
</evidence>
<dbReference type="GO" id="GO:0016829">
    <property type="term" value="F:lyase activity"/>
    <property type="evidence" value="ECO:0007669"/>
    <property type="project" value="UniProtKB-KW"/>
</dbReference>
<dbReference type="Gene3D" id="1.50.10.100">
    <property type="entry name" value="Chondroitin AC/alginate lyase"/>
    <property type="match status" value="2"/>
</dbReference>
<feature type="signal peptide" evidence="4">
    <location>
        <begin position="1"/>
        <end position="18"/>
    </location>
</feature>
<evidence type="ECO:0000256" key="2">
    <source>
        <dbReference type="ARBA" id="ARBA00023239"/>
    </source>
</evidence>
<reference evidence="6" key="1">
    <citation type="submission" date="2020-11" db="EMBL/GenBank/DDBJ databases">
        <authorList>
            <consortium name="DOE Joint Genome Institute"/>
            <person name="Ahrendt S."/>
            <person name="Riley R."/>
            <person name="Andreopoulos W."/>
            <person name="Labutti K."/>
            <person name="Pangilinan J."/>
            <person name="Ruiz-Duenas F.J."/>
            <person name="Barrasa J.M."/>
            <person name="Sanchez-Garcia M."/>
            <person name="Camarero S."/>
            <person name="Miyauchi S."/>
            <person name="Serrano A."/>
            <person name="Linde D."/>
            <person name="Babiker R."/>
            <person name="Drula E."/>
            <person name="Ayuso-Fernandez I."/>
            <person name="Pacheco R."/>
            <person name="Padilla G."/>
            <person name="Ferreira P."/>
            <person name="Barriuso J."/>
            <person name="Kellner H."/>
            <person name="Castanera R."/>
            <person name="Alfaro M."/>
            <person name="Ramirez L."/>
            <person name="Pisabarro A.G."/>
            <person name="Kuo A."/>
            <person name="Tritt A."/>
            <person name="Lipzen A."/>
            <person name="He G."/>
            <person name="Yan M."/>
            <person name="Ng V."/>
            <person name="Cullen D."/>
            <person name="Martin F."/>
            <person name="Rosso M.-N."/>
            <person name="Henrissat B."/>
            <person name="Hibbett D."/>
            <person name="Martinez A.T."/>
            <person name="Grigoriev I.V."/>
        </authorList>
    </citation>
    <scope>NUCLEOTIDE SEQUENCE</scope>
    <source>
        <strain evidence="6">AH 40177</strain>
    </source>
</reference>
<evidence type="ECO:0000259" key="5">
    <source>
        <dbReference type="Pfam" id="PF05426"/>
    </source>
</evidence>
<name>A0A9P5PLS3_9AGAR</name>
<evidence type="ECO:0000256" key="3">
    <source>
        <dbReference type="SAM" id="MobiDB-lite"/>
    </source>
</evidence>
<dbReference type="EMBL" id="JADNRY010000065">
    <property type="protein sequence ID" value="KAF9068076.1"/>
    <property type="molecule type" value="Genomic_DNA"/>
</dbReference>
<feature type="domain" description="Alginate lyase" evidence="5">
    <location>
        <begin position="227"/>
        <end position="496"/>
    </location>
</feature>
<evidence type="ECO:0000256" key="4">
    <source>
        <dbReference type="SAM" id="SignalP"/>
    </source>
</evidence>
<comment type="caution">
    <text evidence="6">The sequence shown here is derived from an EMBL/GenBank/DDBJ whole genome shotgun (WGS) entry which is preliminary data.</text>
</comment>
<accession>A0A9P5PLS3</accession>
<feature type="chain" id="PRO_5040245071" evidence="4">
    <location>
        <begin position="19"/>
        <end position="613"/>
    </location>
</feature>
<feature type="region of interest" description="Disordered" evidence="3">
    <location>
        <begin position="157"/>
        <end position="181"/>
    </location>
</feature>
<feature type="region of interest" description="Disordered" evidence="3">
    <location>
        <begin position="102"/>
        <end position="129"/>
    </location>
</feature>